<protein>
    <submittedName>
        <fullName evidence="1">Uncharacterized protein</fullName>
    </submittedName>
</protein>
<keyword evidence="2" id="KW-1185">Reference proteome</keyword>
<dbReference type="RefSeq" id="WP_046310091.1">
    <property type="nucleotide sequence ID" value="NZ_CBCSCY010000010.1"/>
</dbReference>
<dbReference type="EMBL" id="CP009621">
    <property type="protein sequence ID" value="AKD03070.1"/>
    <property type="molecule type" value="Genomic_DNA"/>
</dbReference>
<dbReference type="PATRIC" id="fig|400092.3.peg.1759"/>
<accession>A0A0E3ZDG2</accession>
<proteinExistence type="predicted"/>
<gene>
    <name evidence="1" type="ORF">PKOR_07970</name>
</gene>
<dbReference type="AlphaFoldDB" id="A0A0E3ZDG2"/>
<evidence type="ECO:0000313" key="2">
    <source>
        <dbReference type="Proteomes" id="UP000033109"/>
    </source>
</evidence>
<reference evidence="1 2" key="1">
    <citation type="journal article" date="2015" name="Sci. Rep.">
        <title>Unraveling adaptation of Pontibacter korlensis to radiation and infertility in desert through complete genome and comparative transcriptomic analysis.</title>
        <authorList>
            <person name="Dai J."/>
            <person name="Dai W."/>
            <person name="Qiu C."/>
            <person name="Yang Z."/>
            <person name="Zhang Y."/>
            <person name="Zhou M."/>
            <person name="Zhang L."/>
            <person name="Fang C."/>
            <person name="Gao Q."/>
            <person name="Yang Q."/>
            <person name="Li X."/>
            <person name="Wang Z."/>
            <person name="Wang Z."/>
            <person name="Jia Z."/>
            <person name="Chen X."/>
        </authorList>
    </citation>
    <scope>NUCLEOTIDE SEQUENCE [LARGE SCALE GENOMIC DNA]</scope>
    <source>
        <strain evidence="1 2">X14-1T</strain>
    </source>
</reference>
<dbReference type="Proteomes" id="UP000033109">
    <property type="component" value="Chromosome"/>
</dbReference>
<sequence>MRIGGTPDEVSLFRKDAGITAVNIINGQDKTVATSNNVVRVWVTRSITHEWELSIDISGTGENYVSQGTATDATYKRSSYFGNLLCYSAANSQKFYFDDYNRFCHTWLQKLAIAGGNRGGTAGI</sequence>
<dbReference type="KEGG" id="pko:PKOR_07970"/>
<name>A0A0E3ZDG2_9BACT</name>
<organism evidence="1 2">
    <name type="scientific">Pontibacter korlensis</name>
    <dbReference type="NCBI Taxonomy" id="400092"/>
    <lineage>
        <taxon>Bacteria</taxon>
        <taxon>Pseudomonadati</taxon>
        <taxon>Bacteroidota</taxon>
        <taxon>Cytophagia</taxon>
        <taxon>Cytophagales</taxon>
        <taxon>Hymenobacteraceae</taxon>
        <taxon>Pontibacter</taxon>
    </lineage>
</organism>
<dbReference type="HOGENOM" id="CLU_2001801_0_0_10"/>
<evidence type="ECO:0000313" key="1">
    <source>
        <dbReference type="EMBL" id="AKD03070.1"/>
    </source>
</evidence>